<dbReference type="InterPro" id="IPR011010">
    <property type="entry name" value="DNA_brk_join_enz"/>
</dbReference>
<dbReference type="SUPFAM" id="SSF56349">
    <property type="entry name" value="DNA breaking-rejoining enzymes"/>
    <property type="match status" value="1"/>
</dbReference>
<evidence type="ECO:0000256" key="1">
    <source>
        <dbReference type="SAM" id="MobiDB-lite"/>
    </source>
</evidence>
<proteinExistence type="predicted"/>
<name>A0ABN9X2W0_9DINO</name>
<organism evidence="2 3">
    <name type="scientific">Prorocentrum cordatum</name>
    <dbReference type="NCBI Taxonomy" id="2364126"/>
    <lineage>
        <taxon>Eukaryota</taxon>
        <taxon>Sar</taxon>
        <taxon>Alveolata</taxon>
        <taxon>Dinophyceae</taxon>
        <taxon>Prorocentrales</taxon>
        <taxon>Prorocentraceae</taxon>
        <taxon>Prorocentrum</taxon>
    </lineage>
</organism>
<dbReference type="Proteomes" id="UP001189429">
    <property type="component" value="Unassembled WGS sequence"/>
</dbReference>
<evidence type="ECO:0000313" key="3">
    <source>
        <dbReference type="Proteomes" id="UP001189429"/>
    </source>
</evidence>
<keyword evidence="3" id="KW-1185">Reference proteome</keyword>
<sequence length="1294" mass="140942">MATPAWFQAARPGDRVLVCYFQDAGGAAVEWHERVLLGHVSGSKWVAISRDFDIFEEDFAEADGPRQFLANGQLPAALRGLPHFLIDHYQFGQDRQYYMETGEALARGLRPAAPAAPGPALGDGGPGALVPAEGAAPLVEKWFALEGRGAVQRGDALTAALESVDVSANDRCLFKLLDGTVLTGGLEGALPAAPGGGGGDDSRILPAKQDGQRRFRRSFASALQDMQLVEFKDSWEIEGPRSAYFTAEWVHDGNHSPVQRHYWWRSVMGLSATDVGVDEHLLLSQLIEVAMTVDQVQICNLATFELVSRRYQMWESAYKDLLREVDTGGSGGDDWLNERSCFLGVKNHGGSAIIMPELEDFVAKELASRAAVLKERRKAISASQQMRQRDVLPISLAAASEVSAVRHLAQQYGSVAAPPPDCGGSLGAWQSLQGSRPGYMDDVLAVGVRANFERGNVSLHAGLSGRVSLSECLPLALQSALEDRSILLSEDEAAARRENFDGSLFLDPVLRDNPKLFGEFVSELWEAGVVEVSDDALEESGMFFVRKKSGALRLIWDTRVPNLRFREPPGVVLPSGEALGHLECRPRVIPVLHGGDVEVCYYQFALPEQYRCFFGLPALPIAHLSPSLVASLPDAVRDRGWARVRAHVVPMGWNWAVALVQAANQYQLDGLSPEAPWLLDKVPLPPLGDVGSLRGLYIDGFVSLAHSKSVATSDVLGMQSRLADLGIVSTLGSSEAGDNDFIGFTLVGSSGEWRPKSSRFWRLKLASDYLLEVRPSIAGQELERFAGHVTALFSLSPELLCLMEKVYVFIHESCTRRQLCGRLCIAKFGGYVLCFRWRGRRCVGPGRHQEELEIAGASEANILGLGRARAFVEVPADLVERGWTVAYAGRWSSTPAMNFQCRLTSATALAVGLKLYDRWAPSELSALRMWQSMSGTGCLPPARLLLAAPPDSDVEGAAGLGSSSSRSAGAPTERVRPATQAGYCDVLEPLADFLGRRPLPTLSGPQWDSLLLNFVEWVRGEGWSRALASRPLPAVVWAQPTLGGPLRQVFPGAHAAMLGWRQLEPAHSRPPLPWGVVLALAWAMLPECPVGALAIIVMFETYMRPSELLSLTVGQLVPPTASRGQGAFWGFYVHVEELGRPSKTQEFDLSVLLDLDRHRPLIPVLLALQGGRASGGPLFDVSSRQLYRSFALAVEHVVVSCIEPISYALLHGGASHDRLVRARSLVEVQQRGHWRSFRSVVRYDKHARVSFQLGKLSAVVRNQISALVDRGFAPFAVHCARLLHSRSRAAAGSS</sequence>
<comment type="caution">
    <text evidence="2">The sequence shown here is derived from an EMBL/GenBank/DDBJ whole genome shotgun (WGS) entry which is preliminary data.</text>
</comment>
<dbReference type="EMBL" id="CAUYUJ010019545">
    <property type="protein sequence ID" value="CAK0891989.1"/>
    <property type="molecule type" value="Genomic_DNA"/>
</dbReference>
<feature type="compositionally biased region" description="Low complexity" evidence="1">
    <location>
        <begin position="956"/>
        <end position="970"/>
    </location>
</feature>
<gene>
    <name evidence="2" type="ORF">PCOR1329_LOCUS71750</name>
</gene>
<protein>
    <submittedName>
        <fullName evidence="2">Uncharacterized protein</fullName>
    </submittedName>
</protein>
<reference evidence="2" key="1">
    <citation type="submission" date="2023-10" db="EMBL/GenBank/DDBJ databases">
        <authorList>
            <person name="Chen Y."/>
            <person name="Shah S."/>
            <person name="Dougan E. K."/>
            <person name="Thang M."/>
            <person name="Chan C."/>
        </authorList>
    </citation>
    <scope>NUCLEOTIDE SEQUENCE [LARGE SCALE GENOMIC DNA]</scope>
</reference>
<accession>A0ABN9X2W0</accession>
<evidence type="ECO:0000313" key="2">
    <source>
        <dbReference type="EMBL" id="CAK0891989.1"/>
    </source>
</evidence>
<feature type="region of interest" description="Disordered" evidence="1">
    <location>
        <begin position="956"/>
        <end position="976"/>
    </location>
</feature>